<dbReference type="EMBL" id="CAACVG010013614">
    <property type="protein sequence ID" value="VEN62193.1"/>
    <property type="molecule type" value="Genomic_DNA"/>
</dbReference>
<keyword evidence="2" id="KW-0238">DNA-binding</keyword>
<evidence type="ECO:0000259" key="5">
    <source>
        <dbReference type="PROSITE" id="PS51898"/>
    </source>
</evidence>
<dbReference type="PROSITE" id="PS51898">
    <property type="entry name" value="TYR_RECOMBINASE"/>
    <property type="match status" value="1"/>
</dbReference>
<dbReference type="Gene3D" id="1.10.443.10">
    <property type="entry name" value="Intergrase catalytic core"/>
    <property type="match status" value="1"/>
</dbReference>
<accession>A0A653DRN6</accession>
<gene>
    <name evidence="6" type="ORF">CALMAC_LOCUS19358</name>
</gene>
<dbReference type="InterPro" id="IPR004107">
    <property type="entry name" value="Integrase_SAM-like_N"/>
</dbReference>
<feature type="region of interest" description="Disordered" evidence="4">
    <location>
        <begin position="41"/>
        <end position="113"/>
    </location>
</feature>
<dbReference type="InterPro" id="IPR010998">
    <property type="entry name" value="Integrase_recombinase_N"/>
</dbReference>
<name>A0A653DRN6_CALMS</name>
<evidence type="ECO:0000313" key="6">
    <source>
        <dbReference type="EMBL" id="VEN62193.1"/>
    </source>
</evidence>
<dbReference type="AlphaFoldDB" id="A0A653DRN6"/>
<organism evidence="6 7">
    <name type="scientific">Callosobruchus maculatus</name>
    <name type="common">Southern cowpea weevil</name>
    <name type="synonym">Pulse bruchid</name>
    <dbReference type="NCBI Taxonomy" id="64391"/>
    <lineage>
        <taxon>Eukaryota</taxon>
        <taxon>Metazoa</taxon>
        <taxon>Ecdysozoa</taxon>
        <taxon>Arthropoda</taxon>
        <taxon>Hexapoda</taxon>
        <taxon>Insecta</taxon>
        <taxon>Pterygota</taxon>
        <taxon>Neoptera</taxon>
        <taxon>Endopterygota</taxon>
        <taxon>Coleoptera</taxon>
        <taxon>Polyphaga</taxon>
        <taxon>Cucujiformia</taxon>
        <taxon>Chrysomeloidea</taxon>
        <taxon>Chrysomelidae</taxon>
        <taxon>Bruchinae</taxon>
        <taxon>Bruchini</taxon>
        <taxon>Callosobruchus</taxon>
    </lineage>
</organism>
<keyword evidence="1" id="KW-0229">DNA integration</keyword>
<keyword evidence="7" id="KW-1185">Reference proteome</keyword>
<dbReference type="OrthoDB" id="5960276at2759"/>
<dbReference type="Pfam" id="PF02899">
    <property type="entry name" value="Phage_int_SAM_1"/>
    <property type="match status" value="1"/>
</dbReference>
<evidence type="ECO:0000256" key="3">
    <source>
        <dbReference type="ARBA" id="ARBA00023172"/>
    </source>
</evidence>
<dbReference type="Proteomes" id="UP000410492">
    <property type="component" value="Unassembled WGS sequence"/>
</dbReference>
<evidence type="ECO:0000256" key="4">
    <source>
        <dbReference type="SAM" id="MobiDB-lite"/>
    </source>
</evidence>
<proteinExistence type="predicted"/>
<feature type="domain" description="Tyr recombinase" evidence="5">
    <location>
        <begin position="238"/>
        <end position="443"/>
    </location>
</feature>
<dbReference type="Pfam" id="PF00589">
    <property type="entry name" value="Phage_integrase"/>
    <property type="match status" value="1"/>
</dbReference>
<dbReference type="InterPro" id="IPR013762">
    <property type="entry name" value="Integrase-like_cat_sf"/>
</dbReference>
<dbReference type="PANTHER" id="PTHR35617:SF3">
    <property type="entry name" value="CORE-BINDING (CB) DOMAIN-CONTAINING PROTEIN"/>
    <property type="match status" value="1"/>
</dbReference>
<evidence type="ECO:0000313" key="7">
    <source>
        <dbReference type="Proteomes" id="UP000410492"/>
    </source>
</evidence>
<feature type="compositionally biased region" description="Low complexity" evidence="4">
    <location>
        <begin position="46"/>
        <end position="60"/>
    </location>
</feature>
<protein>
    <recommendedName>
        <fullName evidence="5">Tyr recombinase domain-containing protein</fullName>
    </recommendedName>
</protein>
<evidence type="ECO:0000256" key="2">
    <source>
        <dbReference type="ARBA" id="ARBA00023125"/>
    </source>
</evidence>
<evidence type="ECO:0000256" key="1">
    <source>
        <dbReference type="ARBA" id="ARBA00022908"/>
    </source>
</evidence>
<dbReference type="GO" id="GO:0003677">
    <property type="term" value="F:DNA binding"/>
    <property type="evidence" value="ECO:0007669"/>
    <property type="project" value="UniProtKB-KW"/>
</dbReference>
<keyword evidence="3" id="KW-0233">DNA recombination</keyword>
<reference evidence="6 7" key="1">
    <citation type="submission" date="2019-01" db="EMBL/GenBank/DDBJ databases">
        <authorList>
            <person name="Sayadi A."/>
        </authorList>
    </citation>
    <scope>NUCLEOTIDE SEQUENCE [LARGE SCALE GENOMIC DNA]</scope>
</reference>
<dbReference type="Gene3D" id="1.10.150.130">
    <property type="match status" value="1"/>
</dbReference>
<dbReference type="InterPro" id="IPR002104">
    <property type="entry name" value="Integrase_catalytic"/>
</dbReference>
<dbReference type="InterPro" id="IPR011010">
    <property type="entry name" value="DNA_brk_join_enz"/>
</dbReference>
<dbReference type="GO" id="GO:0006310">
    <property type="term" value="P:DNA recombination"/>
    <property type="evidence" value="ECO:0007669"/>
    <property type="project" value="UniProtKB-KW"/>
</dbReference>
<sequence>MYPNFNNKILKIAASQSRDNMLFGEDFAEKCKSAKNLELSAKEMRASTSSNSKNSKATPPKAGGNKRREGGTPITMAARHRASRQHTAEATLRERSTEAASTTTGSRREPDSIRGNLTHCGAALPWGPQCCQGSLQEKHVPENAIELMMAALSPSTIKQYNSTFSKWWTFCQGQQDKIYQPTIQDILEFLTQEFRSGSGYSTINTHRSALNALSEAGKNSEVERFMRGVFKSRPSFPRYEEIWDPHPVLLMLEKLHPLNSLDLKKLTIKLTLLLALCTAQRVQTLSKIRLPNIRSTEQGVKVTITDLIKTSAPKKMQPELTFPFFKEKPELCAATALLYYVDRTKTIRGDEELLILTTKKPHHPASTQSLSRWIKEGLKWSGINTDKFKGHSTRHAATSAALRAGSSIESIRNAAGWTQKSNTFCKFYNRPVPGNERIFADYISVLCSEK</sequence>
<dbReference type="PANTHER" id="PTHR35617">
    <property type="entry name" value="PHAGE_INTEGRASE DOMAIN-CONTAINING PROTEIN"/>
    <property type="match status" value="1"/>
</dbReference>
<dbReference type="GO" id="GO:0015074">
    <property type="term" value="P:DNA integration"/>
    <property type="evidence" value="ECO:0007669"/>
    <property type="project" value="UniProtKB-KW"/>
</dbReference>
<dbReference type="SUPFAM" id="SSF56349">
    <property type="entry name" value="DNA breaking-rejoining enzymes"/>
    <property type="match status" value="1"/>
</dbReference>